<keyword evidence="4" id="KW-1185">Reference proteome</keyword>
<accession>A0ABQ5KWW7</accession>
<organism evidence="3 4">
    <name type="scientific">Aduncisulcus paluster</name>
    <dbReference type="NCBI Taxonomy" id="2918883"/>
    <lineage>
        <taxon>Eukaryota</taxon>
        <taxon>Metamonada</taxon>
        <taxon>Carpediemonas-like organisms</taxon>
        <taxon>Aduncisulcus</taxon>
    </lineage>
</organism>
<reference evidence="3" key="1">
    <citation type="submission" date="2022-03" db="EMBL/GenBank/DDBJ databases">
        <title>Draft genome sequence of Aduncisulcus paluster, a free-living microaerophilic Fornicata.</title>
        <authorList>
            <person name="Yuyama I."/>
            <person name="Kume K."/>
            <person name="Tamura T."/>
            <person name="Inagaki Y."/>
            <person name="Hashimoto T."/>
        </authorList>
    </citation>
    <scope>NUCLEOTIDE SEQUENCE</scope>
    <source>
        <strain evidence="3">NY0171</strain>
    </source>
</reference>
<gene>
    <name evidence="3" type="ORF">ADUPG1_009792</name>
</gene>
<proteinExistence type="predicted"/>
<protein>
    <recommendedName>
        <fullName evidence="2">THIF-type NAD/FAD binding fold domain-containing protein</fullName>
    </recommendedName>
</protein>
<evidence type="ECO:0000256" key="1">
    <source>
        <dbReference type="SAM" id="MobiDB-lite"/>
    </source>
</evidence>
<feature type="domain" description="THIF-type NAD/FAD binding fold" evidence="2">
    <location>
        <begin position="309"/>
        <end position="480"/>
    </location>
</feature>
<dbReference type="Gene3D" id="3.40.50.720">
    <property type="entry name" value="NAD(P)-binding Rossmann-like Domain"/>
    <property type="match status" value="1"/>
</dbReference>
<dbReference type="InterPro" id="IPR045886">
    <property type="entry name" value="ThiF/MoeB/HesA"/>
</dbReference>
<dbReference type="Pfam" id="PF00899">
    <property type="entry name" value="ThiF"/>
    <property type="match status" value="1"/>
</dbReference>
<dbReference type="PANTHER" id="PTHR43267">
    <property type="entry name" value="TRNA THREONYLCARBAMOYLADENOSINE DEHYDRATASE"/>
    <property type="match status" value="1"/>
</dbReference>
<dbReference type="InterPro" id="IPR035985">
    <property type="entry name" value="Ubiquitin-activating_enz"/>
</dbReference>
<comment type="caution">
    <text evidence="3">The sequence shown here is derived from an EMBL/GenBank/DDBJ whole genome shotgun (WGS) entry which is preliminary data.</text>
</comment>
<name>A0ABQ5KWW7_9EUKA</name>
<dbReference type="InterPro" id="IPR000594">
    <property type="entry name" value="ThiF_NAD_FAD-bd"/>
</dbReference>
<evidence type="ECO:0000313" key="4">
    <source>
        <dbReference type="Proteomes" id="UP001057375"/>
    </source>
</evidence>
<sequence length="613" mass="69261">MNDLCLKHCDKSLNFKKIPFPTQFNLPYTSDLSLPRLLYNKGFEQGKHKFYFDNAEKCSEFILQKYSKEILRLKQQTEDIWKKKKNPLNYGMKPSHSSEEFSLSFDDILWTQLYYSTPVSFSPHHCNGEDCDHYIDVLFQTLAQSLELEADKQELTRIIDEYKHIITSPPPLPLTLADSSSDSGISPSLQGISPHSSSISPDYYFLMSRFSPLPLHLFKSPDLLSEGSYMCGDNEHFLHLTRNDPRSTKMLGKNEPIGKEEEREEGEGEKDDSLPKKHRFSSSLRCFPDVTDCFFRCSLLFSSPLSSFLARTHVCLCGVGAVGSACLETLVRSGIGFITVIDCDFFVPSNMNRQVLCTYPTIGRCKVHVATERARGINPGINMLAICTRVEEFPWEYYLQVNRREGSMHEDEGKVIDEPDTHKTDHPPQLKIPGFFPAVSLVVDCIDHVPAKVILVRQCVDSGVKLVQSMGAACESGTPDLSAVPLFRAQACPLAKAVKSTVKNSVKREVKAKVQADFGEEKEEEKETRDKIFQIATQKMFKSIDKNTTVVFNTKAHKQTKHKQDESAFSSERKSIFGLGSYCANTLTMGSRVGHEAIHILLDMGKKKMKDRK</sequence>
<dbReference type="SUPFAM" id="SSF69572">
    <property type="entry name" value="Activating enzymes of the ubiquitin-like proteins"/>
    <property type="match status" value="1"/>
</dbReference>
<evidence type="ECO:0000259" key="2">
    <source>
        <dbReference type="Pfam" id="PF00899"/>
    </source>
</evidence>
<dbReference type="EMBL" id="BQXS01011333">
    <property type="protein sequence ID" value="GKT36911.1"/>
    <property type="molecule type" value="Genomic_DNA"/>
</dbReference>
<feature type="region of interest" description="Disordered" evidence="1">
    <location>
        <begin position="244"/>
        <end position="277"/>
    </location>
</feature>
<dbReference type="PANTHER" id="PTHR43267:SF1">
    <property type="entry name" value="TRNA THREONYLCARBAMOYLADENOSINE DEHYDRATASE"/>
    <property type="match status" value="1"/>
</dbReference>
<evidence type="ECO:0000313" key="3">
    <source>
        <dbReference type="EMBL" id="GKT36911.1"/>
    </source>
</evidence>
<dbReference type="Proteomes" id="UP001057375">
    <property type="component" value="Unassembled WGS sequence"/>
</dbReference>